<keyword evidence="4" id="KW-1185">Reference proteome</keyword>
<comment type="caution">
    <text evidence="3">The sequence shown here is derived from an EMBL/GenBank/DDBJ whole genome shotgun (WGS) entry which is preliminary data.</text>
</comment>
<dbReference type="SUPFAM" id="SSF52047">
    <property type="entry name" value="RNI-like"/>
    <property type="match status" value="1"/>
</dbReference>
<gene>
    <name evidence="3" type="ORF">F5878DRAFT_611517</name>
</gene>
<feature type="non-terminal residue" evidence="3">
    <location>
        <position position="1"/>
    </location>
</feature>
<evidence type="ECO:0000313" key="4">
    <source>
        <dbReference type="Proteomes" id="UP001163846"/>
    </source>
</evidence>
<feature type="region of interest" description="Disordered" evidence="2">
    <location>
        <begin position="504"/>
        <end position="523"/>
    </location>
</feature>
<dbReference type="AlphaFoldDB" id="A0AA38PE37"/>
<dbReference type="Proteomes" id="UP001163846">
    <property type="component" value="Unassembled WGS sequence"/>
</dbReference>
<feature type="compositionally biased region" description="Acidic residues" evidence="2">
    <location>
        <begin position="506"/>
        <end position="521"/>
    </location>
</feature>
<proteinExistence type="predicted"/>
<dbReference type="EMBL" id="MU806056">
    <property type="protein sequence ID" value="KAJ3840973.1"/>
    <property type="molecule type" value="Genomic_DNA"/>
</dbReference>
<accession>A0AA38PE37</accession>
<evidence type="ECO:0000313" key="3">
    <source>
        <dbReference type="EMBL" id="KAJ3840973.1"/>
    </source>
</evidence>
<sequence length="581" mass="66280">MATLAIPVNFRTPFALGIPEILENIFEHCHEQDNRRNNVLVCKTWLEPCLNVIWRESYDLTNLVRLLGPTMTHGLVMEFVQTNRPLNWDRFSFYARRVRKIYQEGQDAQSYPKNALEFIFAHIAYQRPSNILELCPNLKVLEWCGDTGYHMTNPSILFMSSSLERYILNENKPPPIKLAFVLRAVADRCPNLKHVKLCLQQQPDPSYMDIIQGFIQSVKVLHSVDLPPFADMTPIISTLRDYQPHLRELRIQGCHTVDDRVDKACITSLALPSPCSNSLASLTLIDIVAPYTLVTELIENGLPLLQQAFVTSDFRKVETPSAVKRLMESLAKGCPRINYVSLSYDYYRYTPLPPSSYTVSVDHIRPLLKCTKMQNFTFKYPFPLTLDDQSAEEIASSWPEILQLQLCHHPVDEADGNSNNSFTLRALLSFARHCPRITDLSLLFDTESNTCPTLADIQTLPTPFFSKLRILNVGSSNICERDRHQVAQTLSHILPAPALLQFHDDGSEEGMDNGDEDEDDSLPLGTVGWRSVVHMISYVRWMDKRTKPEQRDLQSRNQELEAENARLRAQIQSLYASGIIS</sequence>
<protein>
    <recommendedName>
        <fullName evidence="5">F-box domain-containing protein</fullName>
    </recommendedName>
</protein>
<evidence type="ECO:0000256" key="2">
    <source>
        <dbReference type="SAM" id="MobiDB-lite"/>
    </source>
</evidence>
<evidence type="ECO:0000256" key="1">
    <source>
        <dbReference type="SAM" id="Coils"/>
    </source>
</evidence>
<name>A0AA38PE37_9AGAR</name>
<organism evidence="3 4">
    <name type="scientific">Lentinula raphanica</name>
    <dbReference type="NCBI Taxonomy" id="153919"/>
    <lineage>
        <taxon>Eukaryota</taxon>
        <taxon>Fungi</taxon>
        <taxon>Dikarya</taxon>
        <taxon>Basidiomycota</taxon>
        <taxon>Agaricomycotina</taxon>
        <taxon>Agaricomycetes</taxon>
        <taxon>Agaricomycetidae</taxon>
        <taxon>Agaricales</taxon>
        <taxon>Marasmiineae</taxon>
        <taxon>Omphalotaceae</taxon>
        <taxon>Lentinula</taxon>
    </lineage>
</organism>
<dbReference type="InterPro" id="IPR032675">
    <property type="entry name" value="LRR_dom_sf"/>
</dbReference>
<feature type="coiled-coil region" evidence="1">
    <location>
        <begin position="550"/>
        <end position="577"/>
    </location>
</feature>
<evidence type="ECO:0008006" key="5">
    <source>
        <dbReference type="Google" id="ProtNLM"/>
    </source>
</evidence>
<reference evidence="3" key="1">
    <citation type="submission" date="2022-08" db="EMBL/GenBank/DDBJ databases">
        <authorList>
            <consortium name="DOE Joint Genome Institute"/>
            <person name="Min B."/>
            <person name="Riley R."/>
            <person name="Sierra-Patev S."/>
            <person name="Naranjo-Ortiz M."/>
            <person name="Looney B."/>
            <person name="Konkel Z."/>
            <person name="Slot J.C."/>
            <person name="Sakamoto Y."/>
            <person name="Steenwyk J.L."/>
            <person name="Rokas A."/>
            <person name="Carro J."/>
            <person name="Camarero S."/>
            <person name="Ferreira P."/>
            <person name="Molpeceres G."/>
            <person name="Ruiz-Duenas F.J."/>
            <person name="Serrano A."/>
            <person name="Henrissat B."/>
            <person name="Drula E."/>
            <person name="Hughes K.W."/>
            <person name="Mata J.L."/>
            <person name="Ishikawa N.K."/>
            <person name="Vargas-Isla R."/>
            <person name="Ushijima S."/>
            <person name="Smith C.A."/>
            <person name="Ahrendt S."/>
            <person name="Andreopoulos W."/>
            <person name="He G."/>
            <person name="Labutti K."/>
            <person name="Lipzen A."/>
            <person name="Ng V."/>
            <person name="Sandor L."/>
            <person name="Barry K."/>
            <person name="Martinez A.T."/>
            <person name="Xiao Y."/>
            <person name="Gibbons J.G."/>
            <person name="Terashima K."/>
            <person name="Hibbett D.S."/>
            <person name="Grigoriev I.V."/>
        </authorList>
    </citation>
    <scope>NUCLEOTIDE SEQUENCE</scope>
    <source>
        <strain evidence="3">TFB9207</strain>
    </source>
</reference>
<dbReference type="Gene3D" id="3.80.10.10">
    <property type="entry name" value="Ribonuclease Inhibitor"/>
    <property type="match status" value="1"/>
</dbReference>
<dbReference type="CDD" id="cd14686">
    <property type="entry name" value="bZIP"/>
    <property type="match status" value="1"/>
</dbReference>
<keyword evidence="1" id="KW-0175">Coiled coil</keyword>